<evidence type="ECO:0000256" key="7">
    <source>
        <dbReference type="ARBA" id="ARBA00023136"/>
    </source>
</evidence>
<dbReference type="GO" id="GO:0005886">
    <property type="term" value="C:plasma membrane"/>
    <property type="evidence" value="ECO:0007669"/>
    <property type="project" value="TreeGrafter"/>
</dbReference>
<dbReference type="Proteomes" id="UP000193560">
    <property type="component" value="Unassembled WGS sequence"/>
</dbReference>
<evidence type="ECO:0000256" key="8">
    <source>
        <dbReference type="RuleBase" id="RU362088"/>
    </source>
</evidence>
<feature type="transmembrane region" description="Helical" evidence="8">
    <location>
        <begin position="47"/>
        <end position="68"/>
    </location>
</feature>
<feature type="compositionally biased region" description="Basic and acidic residues" evidence="9">
    <location>
        <begin position="182"/>
        <end position="193"/>
    </location>
</feature>
<dbReference type="Pfam" id="PF02535">
    <property type="entry name" value="Zip"/>
    <property type="match status" value="1"/>
</dbReference>
<dbReference type="AlphaFoldDB" id="A0A1X2IZK8"/>
<name>A0A1X2IZK8_9FUNG</name>
<comment type="caution">
    <text evidence="11">The sequence shown here is derived from an EMBL/GenBank/DDBJ whole genome shotgun (WGS) entry which is preliminary data.</text>
</comment>
<organism evidence="11 12">
    <name type="scientific">Absidia repens</name>
    <dbReference type="NCBI Taxonomy" id="90262"/>
    <lineage>
        <taxon>Eukaryota</taxon>
        <taxon>Fungi</taxon>
        <taxon>Fungi incertae sedis</taxon>
        <taxon>Mucoromycota</taxon>
        <taxon>Mucoromycotina</taxon>
        <taxon>Mucoromycetes</taxon>
        <taxon>Mucorales</taxon>
        <taxon>Cunninghamellaceae</taxon>
        <taxon>Absidia</taxon>
    </lineage>
</organism>
<evidence type="ECO:0000256" key="9">
    <source>
        <dbReference type="SAM" id="MobiDB-lite"/>
    </source>
</evidence>
<comment type="similarity">
    <text evidence="2 8">Belongs to the ZIP transporter (TC 2.A.5) family.</text>
</comment>
<dbReference type="InterPro" id="IPR003689">
    <property type="entry name" value="ZIP"/>
</dbReference>
<evidence type="ECO:0000256" key="2">
    <source>
        <dbReference type="ARBA" id="ARBA00006939"/>
    </source>
</evidence>
<evidence type="ECO:0000256" key="1">
    <source>
        <dbReference type="ARBA" id="ARBA00004141"/>
    </source>
</evidence>
<dbReference type="OrthoDB" id="448280at2759"/>
<dbReference type="InterPro" id="IPR004698">
    <property type="entry name" value="Zn/Fe_permease_fun/pln"/>
</dbReference>
<gene>
    <name evidence="11" type="ORF">BCR42DRAFT_399231</name>
</gene>
<feature type="transmembrane region" description="Helical" evidence="8">
    <location>
        <begin position="272"/>
        <end position="295"/>
    </location>
</feature>
<evidence type="ECO:0000313" key="12">
    <source>
        <dbReference type="Proteomes" id="UP000193560"/>
    </source>
</evidence>
<evidence type="ECO:0000313" key="11">
    <source>
        <dbReference type="EMBL" id="ORZ25032.1"/>
    </source>
</evidence>
<dbReference type="EMBL" id="MCGE01000001">
    <property type="protein sequence ID" value="ORZ25032.1"/>
    <property type="molecule type" value="Genomic_DNA"/>
</dbReference>
<feature type="transmembrane region" description="Helical" evidence="8">
    <location>
        <begin position="80"/>
        <end position="99"/>
    </location>
</feature>
<dbReference type="NCBIfam" id="TIGR00820">
    <property type="entry name" value="zip"/>
    <property type="match status" value="1"/>
</dbReference>
<keyword evidence="4 8" id="KW-0812">Transmembrane</keyword>
<evidence type="ECO:0000256" key="6">
    <source>
        <dbReference type="ARBA" id="ARBA00023065"/>
    </source>
</evidence>
<feature type="transmembrane region" description="Helical" evidence="8">
    <location>
        <begin position="307"/>
        <end position="329"/>
    </location>
</feature>
<feature type="chain" id="PRO_5013027369" evidence="10">
    <location>
        <begin position="21"/>
        <end position="369"/>
    </location>
</feature>
<keyword evidence="12" id="KW-1185">Reference proteome</keyword>
<evidence type="ECO:0000256" key="5">
    <source>
        <dbReference type="ARBA" id="ARBA00022989"/>
    </source>
</evidence>
<keyword evidence="5 8" id="KW-1133">Transmembrane helix</keyword>
<feature type="transmembrane region" description="Helical" evidence="8">
    <location>
        <begin position="349"/>
        <end position="366"/>
    </location>
</feature>
<feature type="transmembrane region" description="Helical" evidence="8">
    <location>
        <begin position="119"/>
        <end position="140"/>
    </location>
</feature>
<dbReference type="GO" id="GO:0005385">
    <property type="term" value="F:zinc ion transmembrane transporter activity"/>
    <property type="evidence" value="ECO:0007669"/>
    <property type="project" value="InterPro"/>
</dbReference>
<evidence type="ECO:0000256" key="10">
    <source>
        <dbReference type="SAM" id="SignalP"/>
    </source>
</evidence>
<feature type="signal peptide" evidence="10">
    <location>
        <begin position="1"/>
        <end position="20"/>
    </location>
</feature>
<keyword evidence="10" id="KW-0732">Signal</keyword>
<reference evidence="11 12" key="1">
    <citation type="submission" date="2016-07" db="EMBL/GenBank/DDBJ databases">
        <title>Pervasive Adenine N6-methylation of Active Genes in Fungi.</title>
        <authorList>
            <consortium name="DOE Joint Genome Institute"/>
            <person name="Mondo S.J."/>
            <person name="Dannebaum R.O."/>
            <person name="Kuo R.C."/>
            <person name="Labutti K."/>
            <person name="Haridas S."/>
            <person name="Kuo A."/>
            <person name="Salamov A."/>
            <person name="Ahrendt S.R."/>
            <person name="Lipzen A."/>
            <person name="Sullivan W."/>
            <person name="Andreopoulos W.B."/>
            <person name="Clum A."/>
            <person name="Lindquist E."/>
            <person name="Daum C."/>
            <person name="Ramamoorthy G.K."/>
            <person name="Gryganskyi A."/>
            <person name="Culley D."/>
            <person name="Magnuson J.K."/>
            <person name="James T.Y."/>
            <person name="O'Malley M.A."/>
            <person name="Stajich J.E."/>
            <person name="Spatafora J.W."/>
            <person name="Visel A."/>
            <person name="Grigoriev I.V."/>
        </authorList>
    </citation>
    <scope>NUCLEOTIDE SEQUENCE [LARGE SCALE GENOMIC DNA]</scope>
    <source>
        <strain evidence="11 12">NRRL 1336</strain>
    </source>
</reference>
<keyword evidence="3 8" id="KW-0813">Transport</keyword>
<keyword evidence="6 8" id="KW-0406">Ion transport</keyword>
<sequence>MMIKLHTILPFLLTATLAYAQDVATDAEQEDACAAEPLEEYNTKMRIGAIFIILATSSVGVFSPMLLHRISPYSEGSYRSWVLMVGKFFGTGVVLATAFVHMLPDAFEQFSSPCLTEGWLSYGAFAGVFCMLASFALQLLEIATTAHLKKLSKISKDNNTIGDKNSHSKGDMESGSTQLSINDRHEHGDQSSDHHHHVHTSGLLEHEDAHRHVGTYMLELGIVMHSVLIGLTLATTSESEFTTLLIALVFHQFFEGIALGTRLNELKHVSTFKVALMGLIFCLTTPIGTCIGLGIHSSFNSNSYSAVLSSAILDSLSAGILLYNGYVSLMSAEMNQCDAFHDQPALKKIISFASLYIGAGLMSLIGEWA</sequence>
<dbReference type="STRING" id="90262.A0A1X2IZK8"/>
<dbReference type="PANTHER" id="PTHR11040:SF44">
    <property type="entry name" value="PROTEIN ZNTC-RELATED"/>
    <property type="match status" value="1"/>
</dbReference>
<comment type="subcellular location">
    <subcellularLocation>
        <location evidence="1 8">Membrane</location>
        <topology evidence="1 8">Multi-pass membrane protein</topology>
    </subcellularLocation>
</comment>
<proteinExistence type="inferred from homology"/>
<dbReference type="PANTHER" id="PTHR11040">
    <property type="entry name" value="ZINC/IRON TRANSPORTER"/>
    <property type="match status" value="1"/>
</dbReference>
<evidence type="ECO:0000256" key="3">
    <source>
        <dbReference type="ARBA" id="ARBA00022448"/>
    </source>
</evidence>
<feature type="region of interest" description="Disordered" evidence="9">
    <location>
        <begin position="159"/>
        <end position="201"/>
    </location>
</feature>
<protein>
    <submittedName>
        <fullName evidence="11">Zinc/iron permease</fullName>
    </submittedName>
</protein>
<comment type="caution">
    <text evidence="8">Lacks conserved residue(s) required for the propagation of feature annotation.</text>
</comment>
<accession>A0A1X2IZK8</accession>
<keyword evidence="7 8" id="KW-0472">Membrane</keyword>
<evidence type="ECO:0000256" key="4">
    <source>
        <dbReference type="ARBA" id="ARBA00022692"/>
    </source>
</evidence>